<organism evidence="4 5">
    <name type="scientific">Candidatus Segetimicrobium genomatis</name>
    <dbReference type="NCBI Taxonomy" id="2569760"/>
    <lineage>
        <taxon>Bacteria</taxon>
        <taxon>Bacillati</taxon>
        <taxon>Candidatus Sysuimicrobiota</taxon>
        <taxon>Candidatus Sysuimicrobiia</taxon>
        <taxon>Candidatus Sysuimicrobiales</taxon>
        <taxon>Candidatus Segetimicrobiaceae</taxon>
        <taxon>Candidatus Segetimicrobium</taxon>
    </lineage>
</organism>
<feature type="binding site" evidence="2">
    <location>
        <position position="90"/>
    </location>
    <ligand>
        <name>prephenate</name>
        <dbReference type="ChEBI" id="CHEBI:29934"/>
    </ligand>
</feature>
<dbReference type="InterPro" id="IPR035959">
    <property type="entry name" value="RutC-like_sf"/>
</dbReference>
<dbReference type="EMBL" id="VBAK01000114">
    <property type="protein sequence ID" value="TMI90199.1"/>
    <property type="molecule type" value="Genomic_DNA"/>
</dbReference>
<evidence type="ECO:0000313" key="5">
    <source>
        <dbReference type="Proteomes" id="UP000318509"/>
    </source>
</evidence>
<comment type="caution">
    <text evidence="4">The sequence shown here is derived from an EMBL/GenBank/DDBJ whole genome shotgun (WGS) entry which is preliminary data.</text>
</comment>
<dbReference type="AlphaFoldDB" id="A0A537K365"/>
<gene>
    <name evidence="4" type="primary">aroH</name>
    <name evidence="4" type="ORF">E6H00_07150</name>
</gene>
<accession>A0A537K365</accession>
<name>A0A537K365_9BACT</name>
<feature type="binding site" evidence="2">
    <location>
        <position position="108"/>
    </location>
    <ligand>
        <name>prephenate</name>
        <dbReference type="ChEBI" id="CHEBI:29934"/>
    </ligand>
</feature>
<dbReference type="GO" id="GO:0008652">
    <property type="term" value="P:amino acid biosynthetic process"/>
    <property type="evidence" value="ECO:0007669"/>
    <property type="project" value="UniProtKB-UniRule"/>
</dbReference>
<dbReference type="PROSITE" id="PS51167">
    <property type="entry name" value="CHORISMATE_MUT_1"/>
    <property type="match status" value="1"/>
</dbReference>
<dbReference type="NCBIfam" id="TIGR01796">
    <property type="entry name" value="CM_mono_aroH"/>
    <property type="match status" value="1"/>
</dbReference>
<reference evidence="4 5" key="1">
    <citation type="journal article" date="2019" name="Nat. Microbiol.">
        <title>Mediterranean grassland soil C-N compound turnover is dependent on rainfall and depth, and is mediated by genomically divergent microorganisms.</title>
        <authorList>
            <person name="Diamond S."/>
            <person name="Andeer P.F."/>
            <person name="Li Z."/>
            <person name="Crits-Christoph A."/>
            <person name="Burstein D."/>
            <person name="Anantharaman K."/>
            <person name="Lane K.R."/>
            <person name="Thomas B.C."/>
            <person name="Pan C."/>
            <person name="Northen T.R."/>
            <person name="Banfield J.F."/>
        </authorList>
    </citation>
    <scope>NUCLEOTIDE SEQUENCE [LARGE SCALE GENOMIC DNA]</scope>
    <source>
        <strain evidence="4">NP_3</strain>
    </source>
</reference>
<dbReference type="GO" id="GO:0009073">
    <property type="term" value="P:aromatic amino acid family biosynthetic process"/>
    <property type="evidence" value="ECO:0007669"/>
    <property type="project" value="UniProtKB-UniRule"/>
</dbReference>
<dbReference type="InterPro" id="IPR008243">
    <property type="entry name" value="Chorismate_mutase_AroH"/>
</dbReference>
<keyword evidence="3 4" id="KW-0413">Isomerase</keyword>
<comment type="catalytic activity">
    <reaction evidence="3">
        <text>chorismate = prephenate</text>
        <dbReference type="Rhea" id="RHEA:13897"/>
        <dbReference type="ChEBI" id="CHEBI:29748"/>
        <dbReference type="ChEBI" id="CHEBI:29934"/>
        <dbReference type="EC" id="5.4.99.5"/>
    </reaction>
</comment>
<dbReference type="Gene3D" id="3.30.1330.40">
    <property type="entry name" value="RutC-like"/>
    <property type="match status" value="1"/>
</dbReference>
<evidence type="ECO:0000256" key="1">
    <source>
        <dbReference type="NCBIfam" id="TIGR01796"/>
    </source>
</evidence>
<dbReference type="PANTHER" id="PTHR21164:SF0">
    <property type="entry name" value="CHORISMATE MUTASE AROH"/>
    <property type="match status" value="1"/>
</dbReference>
<evidence type="ECO:0000256" key="3">
    <source>
        <dbReference type="PROSITE-ProRule" id="PRU00514"/>
    </source>
</evidence>
<dbReference type="SUPFAM" id="SSF55298">
    <property type="entry name" value="YjgF-like"/>
    <property type="match status" value="1"/>
</dbReference>
<dbReference type="GO" id="GO:0004106">
    <property type="term" value="F:chorismate mutase activity"/>
    <property type="evidence" value="ECO:0007669"/>
    <property type="project" value="UniProtKB-UniRule"/>
</dbReference>
<dbReference type="Proteomes" id="UP000318509">
    <property type="component" value="Unassembled WGS sequence"/>
</dbReference>
<dbReference type="Pfam" id="PF07736">
    <property type="entry name" value="CM_1"/>
    <property type="match status" value="1"/>
</dbReference>
<dbReference type="PIRSF" id="PIRSF005965">
    <property type="entry name" value="Chor_mut_AroH"/>
    <property type="match status" value="1"/>
</dbReference>
<dbReference type="GO" id="GO:0046417">
    <property type="term" value="P:chorismate metabolic process"/>
    <property type="evidence" value="ECO:0007669"/>
    <property type="project" value="TreeGrafter"/>
</dbReference>
<protein>
    <recommendedName>
        <fullName evidence="1 3">chorismate mutase</fullName>
        <ecNumber evidence="1 3">5.4.99.5</ecNumber>
    </recommendedName>
</protein>
<sequence length="122" mass="13522">MRFRGVRGAITVDANTEQAILDATLELLRAMIRINEIDADDVAGVLFTVTADLNAVFPAEACRRLPGWTHVPLMCAQEVPVPGALPRCVRILMLVNTTKTAAEVRHVYLRDAERLRPDLTRS</sequence>
<evidence type="ECO:0000256" key="2">
    <source>
        <dbReference type="PIRSR" id="PIRSR005965-1"/>
    </source>
</evidence>
<dbReference type="PANTHER" id="PTHR21164">
    <property type="entry name" value="CHORISMATE MUTASE"/>
    <property type="match status" value="1"/>
</dbReference>
<proteinExistence type="predicted"/>
<dbReference type="EC" id="5.4.99.5" evidence="1 3"/>
<feature type="binding site" evidence="2">
    <location>
        <position position="7"/>
    </location>
    <ligand>
        <name>prephenate</name>
        <dbReference type="ChEBI" id="CHEBI:29934"/>
    </ligand>
</feature>
<keyword evidence="2 3" id="KW-0057">Aromatic amino acid biosynthesis</keyword>
<dbReference type="CDD" id="cd02185">
    <property type="entry name" value="AroH"/>
    <property type="match status" value="1"/>
</dbReference>
<evidence type="ECO:0000313" key="4">
    <source>
        <dbReference type="EMBL" id="TMI90199.1"/>
    </source>
</evidence>
<keyword evidence="2 3" id="KW-0028">Amino-acid biosynthesis</keyword>